<accession>A0A918TSA9</accession>
<protein>
    <submittedName>
        <fullName evidence="2">Uncharacterized protein</fullName>
    </submittedName>
</protein>
<dbReference type="Proteomes" id="UP000644507">
    <property type="component" value="Unassembled WGS sequence"/>
</dbReference>
<evidence type="ECO:0000313" key="2">
    <source>
        <dbReference type="EMBL" id="GHC60260.1"/>
    </source>
</evidence>
<organism evidence="2 3">
    <name type="scientific">Roseibacillus persicicus</name>
    <dbReference type="NCBI Taxonomy" id="454148"/>
    <lineage>
        <taxon>Bacteria</taxon>
        <taxon>Pseudomonadati</taxon>
        <taxon>Verrucomicrobiota</taxon>
        <taxon>Verrucomicrobiia</taxon>
        <taxon>Verrucomicrobiales</taxon>
        <taxon>Verrucomicrobiaceae</taxon>
        <taxon>Roseibacillus</taxon>
    </lineage>
</organism>
<dbReference type="AlphaFoldDB" id="A0A918TSA9"/>
<evidence type="ECO:0000256" key="1">
    <source>
        <dbReference type="SAM" id="SignalP"/>
    </source>
</evidence>
<keyword evidence="3" id="KW-1185">Reference proteome</keyword>
<reference evidence="2" key="1">
    <citation type="journal article" date="2014" name="Int. J. Syst. Evol. Microbiol.">
        <title>Complete genome sequence of Corynebacterium casei LMG S-19264T (=DSM 44701T), isolated from a smear-ripened cheese.</title>
        <authorList>
            <consortium name="US DOE Joint Genome Institute (JGI-PGF)"/>
            <person name="Walter F."/>
            <person name="Albersmeier A."/>
            <person name="Kalinowski J."/>
            <person name="Ruckert C."/>
        </authorList>
    </citation>
    <scope>NUCLEOTIDE SEQUENCE</scope>
    <source>
        <strain evidence="2">KCTC 12988</strain>
    </source>
</reference>
<gene>
    <name evidence="2" type="ORF">GCM10007100_29440</name>
</gene>
<dbReference type="EMBL" id="BMXI01000013">
    <property type="protein sequence ID" value="GHC60260.1"/>
    <property type="molecule type" value="Genomic_DNA"/>
</dbReference>
<name>A0A918TSA9_9BACT</name>
<feature type="signal peptide" evidence="1">
    <location>
        <begin position="1"/>
        <end position="19"/>
    </location>
</feature>
<proteinExistence type="predicted"/>
<evidence type="ECO:0000313" key="3">
    <source>
        <dbReference type="Proteomes" id="UP000644507"/>
    </source>
</evidence>
<dbReference type="RefSeq" id="WP_189571412.1">
    <property type="nucleotide sequence ID" value="NZ_BMXI01000013.1"/>
</dbReference>
<comment type="caution">
    <text evidence="2">The sequence shown here is derived from an EMBL/GenBank/DDBJ whole genome shotgun (WGS) entry which is preliminary data.</text>
</comment>
<feature type="chain" id="PRO_5037802616" evidence="1">
    <location>
        <begin position="20"/>
        <end position="228"/>
    </location>
</feature>
<keyword evidence="1" id="KW-0732">Signal</keyword>
<sequence length="228" mass="25040">MKTLLLALLLAAISSPLSAQDPSTQMISFFAYQTVEVPTTIYLRTGPKKFTALELPGANATPAVQIINPKGQIGIFGPPEKNAAGEEFHPRLGGIQCNPAWPKAFAIISSVKQDERTVFTGHAFPVSNNDFPEGSIKVANLSPARVRGKLGKQQVTLKPGEISTVRFQDPAGSLIDVIFQYRESKEANWARMISTRWPVPKNGRRLMFIFPDPRGKGMRAKTIPLRND</sequence>
<reference evidence="2" key="2">
    <citation type="submission" date="2020-09" db="EMBL/GenBank/DDBJ databases">
        <authorList>
            <person name="Sun Q."/>
            <person name="Kim S."/>
        </authorList>
    </citation>
    <scope>NUCLEOTIDE SEQUENCE</scope>
    <source>
        <strain evidence="2">KCTC 12988</strain>
    </source>
</reference>